<feature type="non-terminal residue" evidence="1">
    <location>
        <position position="52"/>
    </location>
</feature>
<dbReference type="Proteomes" id="UP001529510">
    <property type="component" value="Unassembled WGS sequence"/>
</dbReference>
<gene>
    <name evidence="1" type="ORF">M9458_003643</name>
</gene>
<reference evidence="1 2" key="1">
    <citation type="submission" date="2024-05" db="EMBL/GenBank/DDBJ databases">
        <title>Genome sequencing and assembly of Indian major carp, Cirrhinus mrigala (Hamilton, 1822).</title>
        <authorList>
            <person name="Mohindra V."/>
            <person name="Chowdhury L.M."/>
            <person name="Lal K."/>
            <person name="Jena J.K."/>
        </authorList>
    </citation>
    <scope>NUCLEOTIDE SEQUENCE [LARGE SCALE GENOMIC DNA]</scope>
    <source>
        <strain evidence="1">CM1030</strain>
        <tissue evidence="1">Blood</tissue>
    </source>
</reference>
<protein>
    <submittedName>
        <fullName evidence="1">Uncharacterized protein</fullName>
    </submittedName>
</protein>
<dbReference type="EMBL" id="JAMKFB020000002">
    <property type="protein sequence ID" value="KAL0200456.1"/>
    <property type="molecule type" value="Genomic_DNA"/>
</dbReference>
<organism evidence="1 2">
    <name type="scientific">Cirrhinus mrigala</name>
    <name type="common">Mrigala</name>
    <dbReference type="NCBI Taxonomy" id="683832"/>
    <lineage>
        <taxon>Eukaryota</taxon>
        <taxon>Metazoa</taxon>
        <taxon>Chordata</taxon>
        <taxon>Craniata</taxon>
        <taxon>Vertebrata</taxon>
        <taxon>Euteleostomi</taxon>
        <taxon>Actinopterygii</taxon>
        <taxon>Neopterygii</taxon>
        <taxon>Teleostei</taxon>
        <taxon>Ostariophysi</taxon>
        <taxon>Cypriniformes</taxon>
        <taxon>Cyprinidae</taxon>
        <taxon>Labeoninae</taxon>
        <taxon>Labeonini</taxon>
        <taxon>Cirrhinus</taxon>
    </lineage>
</organism>
<evidence type="ECO:0000313" key="1">
    <source>
        <dbReference type="EMBL" id="KAL0200456.1"/>
    </source>
</evidence>
<comment type="caution">
    <text evidence="1">The sequence shown here is derived from an EMBL/GenBank/DDBJ whole genome shotgun (WGS) entry which is preliminary data.</text>
</comment>
<evidence type="ECO:0000313" key="2">
    <source>
        <dbReference type="Proteomes" id="UP001529510"/>
    </source>
</evidence>
<accession>A0ABD0RPT3</accession>
<name>A0ABD0RPT3_CIRMR</name>
<sequence>LYFLELTDIFKPVRSGYSCNDRSLSMPYIEPTKEVIPFLMLFSLAFAGPAVT</sequence>
<feature type="non-terminal residue" evidence="1">
    <location>
        <position position="1"/>
    </location>
</feature>
<keyword evidence="2" id="KW-1185">Reference proteome</keyword>
<proteinExistence type="predicted"/>
<dbReference type="AlphaFoldDB" id="A0ABD0RPT3"/>